<keyword evidence="1" id="KW-0732">Signal</keyword>
<dbReference type="InterPro" id="IPR007887">
    <property type="entry name" value="MecA_N"/>
</dbReference>
<dbReference type="PROSITE" id="PS51257">
    <property type="entry name" value="PROKAR_LIPOPROTEIN"/>
    <property type="match status" value="1"/>
</dbReference>
<feature type="domain" description="NTF2-like N-terminal transpeptidase" evidence="2">
    <location>
        <begin position="39"/>
        <end position="146"/>
    </location>
</feature>
<evidence type="ECO:0000256" key="1">
    <source>
        <dbReference type="SAM" id="SignalP"/>
    </source>
</evidence>
<protein>
    <submittedName>
        <fullName evidence="3">Penicillin-binding protein</fullName>
    </submittedName>
</protein>
<name>A0ABS6B7E3_9NOCA</name>
<dbReference type="Pfam" id="PF05223">
    <property type="entry name" value="MecA_N"/>
    <property type="match status" value="1"/>
</dbReference>
<proteinExistence type="predicted"/>
<dbReference type="InterPro" id="IPR012338">
    <property type="entry name" value="Beta-lactam/transpept-like"/>
</dbReference>
<evidence type="ECO:0000313" key="4">
    <source>
        <dbReference type="Proteomes" id="UP000733379"/>
    </source>
</evidence>
<dbReference type="InterPro" id="IPR050515">
    <property type="entry name" value="Beta-lactam/transpept"/>
</dbReference>
<comment type="caution">
    <text evidence="3">The sequence shown here is derived from an EMBL/GenBank/DDBJ whole genome shotgun (WGS) entry which is preliminary data.</text>
</comment>
<dbReference type="PANTHER" id="PTHR30627">
    <property type="entry name" value="PEPTIDOGLYCAN D,D-TRANSPEPTIDASE"/>
    <property type="match status" value="1"/>
</dbReference>
<dbReference type="RefSeq" id="WP_215922291.1">
    <property type="nucleotide sequence ID" value="NZ_JAHKNI010000013.1"/>
</dbReference>
<reference evidence="3 4" key="1">
    <citation type="submission" date="2021-06" db="EMBL/GenBank/DDBJ databases">
        <title>Actinomycetes sequencing.</title>
        <authorList>
            <person name="Shan Q."/>
        </authorList>
    </citation>
    <scope>NUCLEOTIDE SEQUENCE [LARGE SCALE GENOMIC DNA]</scope>
    <source>
        <strain evidence="3 4">NEAU-G5</strain>
    </source>
</reference>
<accession>A0ABS6B7E3</accession>
<organism evidence="3 4">
    <name type="scientific">Nocardia albiluteola</name>
    <dbReference type="NCBI Taxonomy" id="2842303"/>
    <lineage>
        <taxon>Bacteria</taxon>
        <taxon>Bacillati</taxon>
        <taxon>Actinomycetota</taxon>
        <taxon>Actinomycetes</taxon>
        <taxon>Mycobacteriales</taxon>
        <taxon>Nocardiaceae</taxon>
        <taxon>Nocardia</taxon>
    </lineage>
</organism>
<sequence>MDVRGSRRIRVKGAAAIAGAAVLVVTLGSCGSDSTPTDPHGIVDRFTELLNDKDATGAADLTSYPGGAAASLKQIFGGLNSGKPDYQVAQYIGLDATTSMFNLKADWNFGPGKDWTFDLQGSIRKLAIGWRISWDPTVVMPQLDNTRSVKLVRTDATPAPKVDDNTGARLMTQQNINVITLDPAKMPDPVASTNALADAISPVAPLITGPSLLQQLSASRGKPITAVSLRDDDFAILQPRMAPIPGVVMLQQPQLVVADRRVWSPLTDAYKKVWQDNRNAHAGWGVQLFGSDGKFISQPAGQQGPPGPDIAATMDQKLQRAAEDAVVSVGTAASIVAIQPSTGAVVAAAQNNQASAQGSPAFTDAYPAGSNMDLFKAAAAILKNKAPQDVSVKDAAEAATRLGVGIGFQVPGLDETTGRVPITGPGVEQVKDGGSDPILASTFGMAIAAASISHGALTPPQIEIGRPATTKAQLSQLPGAVVDKLRAMLRDSAADGPDLASLRRYAGVNAFAATAGTSGWLIGNMGDLAFAIHIDDVDSGDATARMATRMLQSLATPDS</sequence>
<dbReference type="Gene3D" id="3.40.710.10">
    <property type="entry name" value="DD-peptidase/beta-lactamase superfamily"/>
    <property type="match status" value="1"/>
</dbReference>
<feature type="signal peptide" evidence="1">
    <location>
        <begin position="1"/>
        <end position="31"/>
    </location>
</feature>
<evidence type="ECO:0000259" key="2">
    <source>
        <dbReference type="Pfam" id="PF05223"/>
    </source>
</evidence>
<dbReference type="PANTHER" id="PTHR30627:SF24">
    <property type="entry name" value="PENICILLIN-BINDING PROTEIN 4B"/>
    <property type="match status" value="1"/>
</dbReference>
<evidence type="ECO:0000313" key="3">
    <source>
        <dbReference type="EMBL" id="MBU3066228.1"/>
    </source>
</evidence>
<feature type="chain" id="PRO_5046622232" evidence="1">
    <location>
        <begin position="32"/>
        <end position="559"/>
    </location>
</feature>
<dbReference type="EMBL" id="JAHKNI010000013">
    <property type="protein sequence ID" value="MBU3066228.1"/>
    <property type="molecule type" value="Genomic_DNA"/>
</dbReference>
<dbReference type="Proteomes" id="UP000733379">
    <property type="component" value="Unassembled WGS sequence"/>
</dbReference>
<keyword evidence="4" id="KW-1185">Reference proteome</keyword>
<gene>
    <name evidence="3" type="ORF">KO481_32515</name>
</gene>
<dbReference type="SUPFAM" id="SSF56601">
    <property type="entry name" value="beta-lactamase/transpeptidase-like"/>
    <property type="match status" value="1"/>
</dbReference>